<dbReference type="OrthoDB" id="9802525at2"/>
<name>A0A134AMZ2_9FUSO</name>
<dbReference type="Pfam" id="PF00534">
    <property type="entry name" value="Glycos_transf_1"/>
    <property type="match status" value="1"/>
</dbReference>
<dbReference type="Pfam" id="PF13439">
    <property type="entry name" value="Glyco_transf_4"/>
    <property type="match status" value="1"/>
</dbReference>
<dbReference type="EMBL" id="LSDD01000035">
    <property type="protein sequence ID" value="KXB69075.1"/>
    <property type="molecule type" value="Genomic_DNA"/>
</dbReference>
<dbReference type="InterPro" id="IPR001296">
    <property type="entry name" value="Glyco_trans_1"/>
</dbReference>
<dbReference type="PANTHER" id="PTHR45947:SF3">
    <property type="entry name" value="SULFOQUINOVOSYL TRANSFERASE SQD2"/>
    <property type="match status" value="1"/>
</dbReference>
<feature type="domain" description="Glycosyl transferase family 1" evidence="1">
    <location>
        <begin position="196"/>
        <end position="357"/>
    </location>
</feature>
<dbReference type="CDD" id="cd03817">
    <property type="entry name" value="GT4_UGDG-like"/>
    <property type="match status" value="1"/>
</dbReference>
<dbReference type="InterPro" id="IPR028098">
    <property type="entry name" value="Glyco_trans_4-like_N"/>
</dbReference>
<gene>
    <name evidence="3" type="ORF">HMPREF3180_00532</name>
</gene>
<keyword evidence="3" id="KW-0808">Transferase</keyword>
<dbReference type="InterPro" id="IPR050194">
    <property type="entry name" value="Glycosyltransferase_grp1"/>
</dbReference>
<protein>
    <submittedName>
        <fullName evidence="3">Glycosyltransferase, group 1 family protein</fullName>
    </submittedName>
</protein>
<evidence type="ECO:0000313" key="3">
    <source>
        <dbReference type="EMBL" id="KXB69075.1"/>
    </source>
</evidence>
<evidence type="ECO:0000259" key="2">
    <source>
        <dbReference type="Pfam" id="PF13439"/>
    </source>
</evidence>
<dbReference type="STRING" id="157687.HMPREF3180_00532"/>
<feature type="domain" description="Glycosyltransferase subfamily 4-like N-terminal" evidence="2">
    <location>
        <begin position="14"/>
        <end position="183"/>
    </location>
</feature>
<dbReference type="Proteomes" id="UP000070483">
    <property type="component" value="Unassembled WGS sequence"/>
</dbReference>
<dbReference type="PANTHER" id="PTHR45947">
    <property type="entry name" value="SULFOQUINOVOSYL TRANSFERASE SQD2"/>
    <property type="match status" value="1"/>
</dbReference>
<proteinExistence type="predicted"/>
<evidence type="ECO:0000259" key="1">
    <source>
        <dbReference type="Pfam" id="PF00534"/>
    </source>
</evidence>
<dbReference type="Gene3D" id="3.40.50.2000">
    <property type="entry name" value="Glycogen Phosphorylase B"/>
    <property type="match status" value="2"/>
</dbReference>
<dbReference type="SUPFAM" id="SSF53756">
    <property type="entry name" value="UDP-Glycosyltransferase/glycogen phosphorylase"/>
    <property type="match status" value="1"/>
</dbReference>
<organism evidence="3 4">
    <name type="scientific">Leptotrichia wadei</name>
    <dbReference type="NCBI Taxonomy" id="157687"/>
    <lineage>
        <taxon>Bacteria</taxon>
        <taxon>Fusobacteriati</taxon>
        <taxon>Fusobacteriota</taxon>
        <taxon>Fusobacteriia</taxon>
        <taxon>Fusobacteriales</taxon>
        <taxon>Leptotrichiaceae</taxon>
        <taxon>Leptotrichia</taxon>
    </lineage>
</organism>
<keyword evidence="4" id="KW-1185">Reference proteome</keyword>
<accession>A0A134AMZ2</accession>
<comment type="caution">
    <text evidence="3">The sequence shown here is derived from an EMBL/GenBank/DDBJ whole genome shotgun (WGS) entry which is preliminary data.</text>
</comment>
<evidence type="ECO:0000313" key="4">
    <source>
        <dbReference type="Proteomes" id="UP000070483"/>
    </source>
</evidence>
<dbReference type="RefSeq" id="WP_060917462.1">
    <property type="nucleotide sequence ID" value="NZ_KQ960027.1"/>
</dbReference>
<reference evidence="4" key="1">
    <citation type="submission" date="2016-01" db="EMBL/GenBank/DDBJ databases">
        <authorList>
            <person name="Mitreva M."/>
            <person name="Pepin K.H."/>
            <person name="Mihindukulasuriya K.A."/>
            <person name="Fulton R."/>
            <person name="Fronick C."/>
            <person name="O'Laughlin M."/>
            <person name="Miner T."/>
            <person name="Herter B."/>
            <person name="Rosa B.A."/>
            <person name="Cordes M."/>
            <person name="Tomlinson C."/>
            <person name="Wollam A."/>
            <person name="Palsikar V.B."/>
            <person name="Mardis E.R."/>
            <person name="Wilson R.K."/>
        </authorList>
    </citation>
    <scope>NUCLEOTIDE SEQUENCE [LARGE SCALE GENOMIC DNA]</scope>
    <source>
        <strain evidence="4">KA00185</strain>
    </source>
</reference>
<dbReference type="GO" id="GO:0016758">
    <property type="term" value="F:hexosyltransferase activity"/>
    <property type="evidence" value="ECO:0007669"/>
    <property type="project" value="TreeGrafter"/>
</dbReference>
<dbReference type="PATRIC" id="fig|157687.3.peg.531"/>
<dbReference type="AlphaFoldDB" id="A0A134AMZ2"/>
<sequence>MRIGIFTDTYRPQVNGVVSSIMTLEKELRKLGHKVYIITTTDPDAPQVEPNVLRLPSMEFKPLPQYRLGMIYSAKIIKKIKRMELDIIHSQTEWGVGTFARFAAINLEIPLVHTYHTLYEYYTHYIFGSRFVKAGKKIAAAISKFYCEKCNALIVPTRKVEDILYSYGVDQTMNIIPTGLELDKFYRGNYSDEDLEFMRESFGIDESDFLCVYIGRIAEEKSIDLLIDMFSKIKDEKFKFMIVGRGRILDDLKKQAEKLEISDRVIFTGEVPHDKVAAYYQMGDVFLNASVSETQGLTFVEAMAAKTPVVARYDLNLEDLLVKNEAGLVYKDEKEFIDSIMLLKENKEFREKIIENAFVASQDYTAQKFGERVEAVYKKTIEEYDSRESFTIFRGEKFLQQIRRWTSLKSSGRSPWSK</sequence>